<reference evidence="2" key="1">
    <citation type="submission" date="2022-11" db="EMBL/GenBank/DDBJ databases">
        <title>Centuries of genome instability and evolution in soft-shell clam transmissible cancer (bioRxiv).</title>
        <authorList>
            <person name="Hart S.F.M."/>
            <person name="Yonemitsu M.A."/>
            <person name="Giersch R.M."/>
            <person name="Beal B.F."/>
            <person name="Arriagada G."/>
            <person name="Davis B.W."/>
            <person name="Ostrander E.A."/>
            <person name="Goff S.P."/>
            <person name="Metzger M.J."/>
        </authorList>
    </citation>
    <scope>NUCLEOTIDE SEQUENCE</scope>
    <source>
        <strain evidence="2">MELC-2E11</strain>
        <tissue evidence="2">Siphon/mantle</tissue>
    </source>
</reference>
<keyword evidence="1" id="KW-0472">Membrane</keyword>
<evidence type="ECO:0000313" key="2">
    <source>
        <dbReference type="EMBL" id="WAR08551.1"/>
    </source>
</evidence>
<keyword evidence="1" id="KW-0812">Transmembrane</keyword>
<keyword evidence="1" id="KW-1133">Transmembrane helix</keyword>
<sequence>MTHKTEPKVSRFCSVLGCAFNLTSTTTALLGLFLPFWVYVNDVLETNTYDLTENTNVIYNYDWEKMTLVSVASGAGLNALSFLLVVLHSKLNLN</sequence>
<feature type="transmembrane region" description="Helical" evidence="1">
    <location>
        <begin position="66"/>
        <end position="87"/>
    </location>
</feature>
<feature type="transmembrane region" description="Helical" evidence="1">
    <location>
        <begin position="12"/>
        <end position="40"/>
    </location>
</feature>
<keyword evidence="3" id="KW-1185">Reference proteome</keyword>
<dbReference type="EMBL" id="CP111017">
    <property type="protein sequence ID" value="WAR08551.1"/>
    <property type="molecule type" value="Genomic_DNA"/>
</dbReference>
<protein>
    <submittedName>
        <fullName evidence="2">Uncharacterized protein</fullName>
    </submittedName>
</protein>
<evidence type="ECO:0000256" key="1">
    <source>
        <dbReference type="SAM" id="Phobius"/>
    </source>
</evidence>
<accession>A0ABY7EIC1</accession>
<gene>
    <name evidence="2" type="ORF">MAR_018509</name>
</gene>
<name>A0ABY7EIC1_MYAAR</name>
<organism evidence="2 3">
    <name type="scientific">Mya arenaria</name>
    <name type="common">Soft-shell clam</name>
    <dbReference type="NCBI Taxonomy" id="6604"/>
    <lineage>
        <taxon>Eukaryota</taxon>
        <taxon>Metazoa</taxon>
        <taxon>Spiralia</taxon>
        <taxon>Lophotrochozoa</taxon>
        <taxon>Mollusca</taxon>
        <taxon>Bivalvia</taxon>
        <taxon>Autobranchia</taxon>
        <taxon>Heteroconchia</taxon>
        <taxon>Euheterodonta</taxon>
        <taxon>Imparidentia</taxon>
        <taxon>Neoheterodontei</taxon>
        <taxon>Myida</taxon>
        <taxon>Myoidea</taxon>
        <taxon>Myidae</taxon>
        <taxon>Mya</taxon>
    </lineage>
</organism>
<proteinExistence type="predicted"/>
<evidence type="ECO:0000313" key="3">
    <source>
        <dbReference type="Proteomes" id="UP001164746"/>
    </source>
</evidence>
<dbReference type="Proteomes" id="UP001164746">
    <property type="component" value="Chromosome 6"/>
</dbReference>